<dbReference type="PANTHER" id="PTHR44591">
    <property type="entry name" value="STRESS RESPONSE REGULATOR PROTEIN 1"/>
    <property type="match status" value="1"/>
</dbReference>
<dbReference type="PROSITE" id="PS50110">
    <property type="entry name" value="RESPONSE_REGULATORY"/>
    <property type="match status" value="1"/>
</dbReference>
<dbReference type="SMART" id="SM00448">
    <property type="entry name" value="REC"/>
    <property type="match status" value="1"/>
</dbReference>
<dbReference type="InterPro" id="IPR050595">
    <property type="entry name" value="Bact_response_regulator"/>
</dbReference>
<evidence type="ECO:0000259" key="3">
    <source>
        <dbReference type="PROSITE" id="PS50110"/>
    </source>
</evidence>
<keyword evidence="1 2" id="KW-0597">Phosphoprotein</keyword>
<evidence type="ECO:0000313" key="5">
    <source>
        <dbReference type="Proteomes" id="UP000180235"/>
    </source>
</evidence>
<protein>
    <submittedName>
        <fullName evidence="4">Response regulator receiver protein</fullName>
    </submittedName>
</protein>
<evidence type="ECO:0000313" key="4">
    <source>
        <dbReference type="EMBL" id="APB35305.1"/>
    </source>
</evidence>
<dbReference type="EMBL" id="CP017675">
    <property type="protein sequence ID" value="APB35305.1"/>
    <property type="molecule type" value="Genomic_DNA"/>
</dbReference>
<dbReference type="Pfam" id="PF00072">
    <property type="entry name" value="Response_reg"/>
    <property type="match status" value="1"/>
</dbReference>
<dbReference type="GO" id="GO:0000160">
    <property type="term" value="P:phosphorelay signal transduction system"/>
    <property type="evidence" value="ECO:0007669"/>
    <property type="project" value="InterPro"/>
</dbReference>
<dbReference type="InterPro" id="IPR001789">
    <property type="entry name" value="Sig_transdc_resp-reg_receiver"/>
</dbReference>
<sequence>MPDNMGLQIRLGLDILNLCSLAKCQWLRNITKLNKRCYTGGNRVKLRKTLEGQEMSGQEFAVTQLPAVWAKVQTQRLSGELQLGNSRQQWSLFFLGGRLLFATGGEHRYRRWQRLTAQFAPQLQAVQGVPELAWEYEILSQAVDVGQITQEQAQQVIRGAVTEVLFGLAQAVTLAQMGVGQVRGYWDKEARLRGELVLLVTSEEWHRVEQLWHQWQEVGLRATSPDMAPQFHEKRRLEQRVNAQTFLTLSRLCDGQHSFWDLAVATGAQLPLVGRSLLALVREGYFRLQDLADVSPVMPVALESVPKPVVACVDDSPACLQNVVAALGEQFDLVTLEDPLRGLGTLIKTRPDVIFLDWLFPQVNGLEVCSLLRKSPILKDTPIVLLTANGGILDRARARLAGASEVMEKPATPEQLRAAVQRYLATA</sequence>
<dbReference type="Pfam" id="PF14332">
    <property type="entry name" value="DUF4388"/>
    <property type="match status" value="1"/>
</dbReference>
<evidence type="ECO:0000256" key="1">
    <source>
        <dbReference type="ARBA" id="ARBA00022553"/>
    </source>
</evidence>
<dbReference type="KEGG" id="glt:GlitD10_2960"/>
<evidence type="ECO:0000256" key="2">
    <source>
        <dbReference type="PROSITE-ProRule" id="PRU00169"/>
    </source>
</evidence>
<proteinExistence type="predicted"/>
<name>A0A1J0AH85_9CYAN</name>
<dbReference type="InterPro" id="IPR024186">
    <property type="entry name" value="Sig_transdc_resp-reg_PatA"/>
</dbReference>
<organism evidence="4 5">
    <name type="scientific">Gloeomargarita lithophora Alchichica-D10</name>
    <dbReference type="NCBI Taxonomy" id="1188229"/>
    <lineage>
        <taxon>Bacteria</taxon>
        <taxon>Bacillati</taxon>
        <taxon>Cyanobacteriota</taxon>
        <taxon>Cyanophyceae</taxon>
        <taxon>Gloeomargaritales</taxon>
        <taxon>Gloeomargaritaceae</taxon>
        <taxon>Gloeomargarita</taxon>
    </lineage>
</organism>
<dbReference type="Gene3D" id="3.40.50.2300">
    <property type="match status" value="1"/>
</dbReference>
<dbReference type="InterPro" id="IPR011006">
    <property type="entry name" value="CheY-like_superfamily"/>
</dbReference>
<dbReference type="STRING" id="1188229.GlitD10_2960"/>
<reference evidence="4 5" key="1">
    <citation type="submission" date="2016-10" db="EMBL/GenBank/DDBJ databases">
        <title>Description of Gloeomargarita lithophora gen. nov., sp. nov., a thylakoid-bearing basal-branching cyanobacterium with intracellular carbonates, and proposal for Gloeomargaritales ord. nov.</title>
        <authorList>
            <person name="Moreira D."/>
            <person name="Tavera R."/>
            <person name="Benzerara K."/>
            <person name="Skouri-Panet F."/>
            <person name="Couradeau E."/>
            <person name="Gerard E."/>
            <person name="Loussert C."/>
            <person name="Novelo E."/>
            <person name="Zivanovic Y."/>
            <person name="Lopez-Garcia P."/>
        </authorList>
    </citation>
    <scope>NUCLEOTIDE SEQUENCE [LARGE SCALE GENOMIC DNA]</scope>
    <source>
        <strain evidence="4 5">D10</strain>
    </source>
</reference>
<dbReference type="PANTHER" id="PTHR44591:SF23">
    <property type="entry name" value="CHEY SUBFAMILY"/>
    <property type="match status" value="1"/>
</dbReference>
<dbReference type="Proteomes" id="UP000180235">
    <property type="component" value="Chromosome"/>
</dbReference>
<keyword evidence="5" id="KW-1185">Reference proteome</keyword>
<feature type="domain" description="Response regulatory" evidence="3">
    <location>
        <begin position="309"/>
        <end position="424"/>
    </location>
</feature>
<gene>
    <name evidence="4" type="primary">pixG-3</name>
    <name evidence="4" type="ORF">GlitD10_2960</name>
</gene>
<accession>A0A1J0AH85</accession>
<dbReference type="SUPFAM" id="SSF52172">
    <property type="entry name" value="CheY-like"/>
    <property type="match status" value="1"/>
</dbReference>
<dbReference type="InterPro" id="IPR025497">
    <property type="entry name" value="PatA-like_N"/>
</dbReference>
<dbReference type="AlphaFoldDB" id="A0A1J0AH85"/>
<dbReference type="PIRSF" id="PIRSF005897">
    <property type="entry name" value="RR_PatA"/>
    <property type="match status" value="1"/>
</dbReference>
<feature type="modified residue" description="4-aspartylphosphate" evidence="2">
    <location>
        <position position="357"/>
    </location>
</feature>